<evidence type="ECO:0000256" key="1">
    <source>
        <dbReference type="SAM" id="Phobius"/>
    </source>
</evidence>
<reference evidence="2" key="1">
    <citation type="journal article" date="2021" name="Proc. Natl. Acad. Sci. U.S.A.">
        <title>A Catalog of Tens of Thousands of Viruses from Human Metagenomes Reveals Hidden Associations with Chronic Diseases.</title>
        <authorList>
            <person name="Tisza M.J."/>
            <person name="Buck C.B."/>
        </authorList>
    </citation>
    <scope>NUCLEOTIDE SEQUENCE</scope>
    <source>
        <strain evidence="2">Ctj7g1</strain>
    </source>
</reference>
<dbReference type="EMBL" id="BK015796">
    <property type="protein sequence ID" value="DAE25286.1"/>
    <property type="molecule type" value="Genomic_DNA"/>
</dbReference>
<accession>A0A8S5R1E5</accession>
<organism evidence="2">
    <name type="scientific">Siphoviridae sp. ctj7g1</name>
    <dbReference type="NCBI Taxonomy" id="2826438"/>
    <lineage>
        <taxon>Viruses</taxon>
        <taxon>Duplodnaviria</taxon>
        <taxon>Heunggongvirae</taxon>
        <taxon>Uroviricota</taxon>
        <taxon>Caudoviricetes</taxon>
    </lineage>
</organism>
<protein>
    <submittedName>
        <fullName evidence="2">Holin protein</fullName>
    </submittedName>
</protein>
<evidence type="ECO:0000313" key="2">
    <source>
        <dbReference type="EMBL" id="DAE25286.1"/>
    </source>
</evidence>
<feature type="transmembrane region" description="Helical" evidence="1">
    <location>
        <begin position="6"/>
        <end position="24"/>
    </location>
</feature>
<keyword evidence="1" id="KW-0472">Membrane</keyword>
<name>A0A8S5R1E5_9CAUD</name>
<keyword evidence="1" id="KW-1133">Transmembrane helix</keyword>
<keyword evidence="1" id="KW-0812">Transmembrane</keyword>
<sequence>MSWLELSSTIMVAVFGSSGLWAFIASRRRKDDATTTMIKGLAYNAILSEARFMMDRGYATPEEYRDVYLYLYEPYKTLGGNGAAERVMQELGRLPMKGNSHAHLHSE</sequence>
<proteinExistence type="predicted"/>